<dbReference type="InterPro" id="IPR011990">
    <property type="entry name" value="TPR-like_helical_dom_sf"/>
</dbReference>
<evidence type="ECO:0000256" key="1">
    <source>
        <dbReference type="PROSITE-ProRule" id="PRU00339"/>
    </source>
</evidence>
<reference evidence="2 3" key="1">
    <citation type="journal article" date="2022" name="Pathogens">
        <title>Staphylococcus ratti sp. nov. Isolated from a Lab Rat.</title>
        <authorList>
            <person name="Kovarovic V."/>
            <person name="Sedlacek I."/>
            <person name="Petras P."/>
            <person name="Kralova S."/>
            <person name="Maslanova I."/>
            <person name="Svec P."/>
            <person name="Neumann-Schaal M."/>
            <person name="Botka T."/>
            <person name="Gelbicova T."/>
            <person name="Stankova E."/>
            <person name="Doskar J."/>
            <person name="Pantucek R."/>
        </authorList>
    </citation>
    <scope>NUCLEOTIDE SEQUENCE [LARGE SCALE GENOMIC DNA]</scope>
    <source>
        <strain evidence="2 3">CCM 9025</strain>
    </source>
</reference>
<dbReference type="SMART" id="SM00028">
    <property type="entry name" value="TPR"/>
    <property type="match status" value="3"/>
</dbReference>
<gene>
    <name evidence="2" type="ORF">LN051_09215</name>
</gene>
<accession>A0ABY3PBQ1</accession>
<sequence>MMTQHNKVIQLGTDVALYQRLANQKIKHQDYVKAKKYLDKVLELSPDDFEAKQQLATCYLKLRQPRKAELLYYEAISKGYELEACFYELSQLNIDINEANKAYLFGLRYAFLSGDEAYREELESMFEVTYMGEQQLEFESELFVTQIIFQYLFGQGRLLEAREFILQQESHVQKHKIVRNLLAMCYLYLNENQAAKEMFEALLEEDASDVHALCHYTLLLYNMNDIKQYAHYVNVLNKIVPINDDQSFKLGIVLSYLKQYEASQQLLLPLHRKGSFQTFQLFHALSFNFYYLGNKAQSEHFWALLENFSKANPGIPPWVMASSENFFSQHIEPLLTSEDTHQRIYGLFLLHQLNGKEVLMTKAVWSILEGLGDYEKLYLSYLLQDLQLRKLHFIHKGMAQLYEQSIMKDESALFLSWINYAESLLETEIDTENVNAYAAAVSYLYFKTTDQSLLKSELSTMFDTSEEMLEKALQDVLSI</sequence>
<keyword evidence="1" id="KW-0802">TPR repeat</keyword>
<keyword evidence="3" id="KW-1185">Reference proteome</keyword>
<feature type="repeat" description="TPR" evidence="1">
    <location>
        <begin position="15"/>
        <end position="48"/>
    </location>
</feature>
<evidence type="ECO:0000313" key="3">
    <source>
        <dbReference type="Proteomes" id="UP001197626"/>
    </source>
</evidence>
<dbReference type="RefSeq" id="WP_229292240.1">
    <property type="nucleotide sequence ID" value="NZ_CP086654.1"/>
</dbReference>
<dbReference type="Pfam" id="PF14559">
    <property type="entry name" value="TPR_19"/>
    <property type="match status" value="1"/>
</dbReference>
<organism evidence="2 3">
    <name type="scientific">Staphylococcus ratti</name>
    <dbReference type="NCBI Taxonomy" id="2892440"/>
    <lineage>
        <taxon>Bacteria</taxon>
        <taxon>Bacillati</taxon>
        <taxon>Bacillota</taxon>
        <taxon>Bacilli</taxon>
        <taxon>Bacillales</taxon>
        <taxon>Staphylococcaceae</taxon>
        <taxon>Staphylococcus</taxon>
    </lineage>
</organism>
<dbReference type="InterPro" id="IPR019734">
    <property type="entry name" value="TPR_rpt"/>
</dbReference>
<dbReference type="PROSITE" id="PS50005">
    <property type="entry name" value="TPR"/>
    <property type="match status" value="1"/>
</dbReference>
<protein>
    <submittedName>
        <fullName evidence="2">Tetratricopeptide repeat protein</fullName>
    </submittedName>
</protein>
<dbReference type="Gene3D" id="1.25.40.10">
    <property type="entry name" value="Tetratricopeptide repeat domain"/>
    <property type="match status" value="2"/>
</dbReference>
<proteinExistence type="predicted"/>
<evidence type="ECO:0000313" key="2">
    <source>
        <dbReference type="EMBL" id="UEX89735.1"/>
    </source>
</evidence>
<name>A0ABY3PBQ1_9STAP</name>
<dbReference type="EMBL" id="CP086654">
    <property type="protein sequence ID" value="UEX89735.1"/>
    <property type="molecule type" value="Genomic_DNA"/>
</dbReference>
<dbReference type="SUPFAM" id="SSF48452">
    <property type="entry name" value="TPR-like"/>
    <property type="match status" value="2"/>
</dbReference>
<dbReference type="Proteomes" id="UP001197626">
    <property type="component" value="Chromosome"/>
</dbReference>